<dbReference type="InterPro" id="IPR023393">
    <property type="entry name" value="START-like_dom_sf"/>
</dbReference>
<evidence type="ECO:0000313" key="2">
    <source>
        <dbReference type="EMBL" id="CAJ1406972.1"/>
    </source>
</evidence>
<feature type="region of interest" description="Disordered" evidence="1">
    <location>
        <begin position="470"/>
        <end position="490"/>
    </location>
</feature>
<dbReference type="Gene3D" id="3.30.530.20">
    <property type="match status" value="1"/>
</dbReference>
<dbReference type="EMBL" id="CAUJNA010003652">
    <property type="protein sequence ID" value="CAJ1406972.1"/>
    <property type="molecule type" value="Genomic_DNA"/>
</dbReference>
<gene>
    <name evidence="2" type="ORF">EVOR1521_LOCUS28792</name>
</gene>
<feature type="compositionally biased region" description="Low complexity" evidence="1">
    <location>
        <begin position="380"/>
        <end position="395"/>
    </location>
</feature>
<dbReference type="Proteomes" id="UP001178507">
    <property type="component" value="Unassembled WGS sequence"/>
</dbReference>
<evidence type="ECO:0000256" key="1">
    <source>
        <dbReference type="SAM" id="MobiDB-lite"/>
    </source>
</evidence>
<accession>A0AA36NH61</accession>
<organism evidence="2 3">
    <name type="scientific">Effrenium voratum</name>
    <dbReference type="NCBI Taxonomy" id="2562239"/>
    <lineage>
        <taxon>Eukaryota</taxon>
        <taxon>Sar</taxon>
        <taxon>Alveolata</taxon>
        <taxon>Dinophyceae</taxon>
        <taxon>Suessiales</taxon>
        <taxon>Symbiodiniaceae</taxon>
        <taxon>Effrenium</taxon>
    </lineage>
</organism>
<feature type="region of interest" description="Disordered" evidence="1">
    <location>
        <begin position="1"/>
        <end position="21"/>
    </location>
</feature>
<protein>
    <recommendedName>
        <fullName evidence="4">START domain-containing protein</fullName>
    </recommendedName>
</protein>
<dbReference type="AlphaFoldDB" id="A0AA36NH61"/>
<sequence>MAQGQGSPELLPFRPNHATPVSSSELRDLFSWTDRLPGEEWEKSVSGQLTIHRFSEPSRTNPDRVMERGRCEATLSAPLETVFALVDDPKERAKWDEIAGATLKKYRSRSHDFVSFTFEGLMGLASQDFLFWDAQQSYDKHGVECVPGAPAWSCIVLWQPAAVSWEGLPAHEGCSKSVAFAMSMARDELQPERKTKVVAMARARFQTGMVQYFLPSIIQSVLSSQAEKLSAAINEINANASQRKLVQDKGIRGLQRKIPAKPNKPAQVGSAPNKNVAPDAFLLEGDVPQAPEKKLGQGVLASAPKRSSQRVSSALQPELATVGKTGSAWSAQGGVAAALAAKESKEHQNPSPEMHESRRRGQKGETQGPGRNRTPEKLQVDQQVELQAEQQTEQQTEPRGEQQAEWKAEQQAKPHGQQEIDGEKQDQEKLHISKQIKQAERLEEAASFPLSLGSVEKSKDETSIFLPAMMDTMRDGSTGKSMSLGPREPRERRRLELASGLHDEAAEMKLNVGIGLGERLQLNHATGRAQYPDPEPESPLRLRLAALQSTWLRDAKDDKRNEKSFASLQAEVKSQEAIRDLRGTDGWLLHLLREASSADYLAPPWLTSGENEADELLIGAP</sequence>
<evidence type="ECO:0000313" key="3">
    <source>
        <dbReference type="Proteomes" id="UP001178507"/>
    </source>
</evidence>
<feature type="compositionally biased region" description="Basic and acidic residues" evidence="1">
    <location>
        <begin position="342"/>
        <end position="356"/>
    </location>
</feature>
<keyword evidence="3" id="KW-1185">Reference proteome</keyword>
<reference evidence="2" key="1">
    <citation type="submission" date="2023-08" db="EMBL/GenBank/DDBJ databases">
        <authorList>
            <person name="Chen Y."/>
            <person name="Shah S."/>
            <person name="Dougan E. K."/>
            <person name="Thang M."/>
            <person name="Chan C."/>
        </authorList>
    </citation>
    <scope>NUCLEOTIDE SEQUENCE</scope>
</reference>
<feature type="region of interest" description="Disordered" evidence="1">
    <location>
        <begin position="336"/>
        <end position="434"/>
    </location>
</feature>
<comment type="caution">
    <text evidence="2">The sequence shown here is derived from an EMBL/GenBank/DDBJ whole genome shotgun (WGS) entry which is preliminary data.</text>
</comment>
<evidence type="ECO:0008006" key="4">
    <source>
        <dbReference type="Google" id="ProtNLM"/>
    </source>
</evidence>
<feature type="region of interest" description="Disordered" evidence="1">
    <location>
        <begin position="255"/>
        <end position="275"/>
    </location>
</feature>
<feature type="compositionally biased region" description="Basic and acidic residues" evidence="1">
    <location>
        <begin position="396"/>
        <end position="434"/>
    </location>
</feature>
<proteinExistence type="predicted"/>
<name>A0AA36NH61_9DINO</name>